<feature type="transmembrane region" description="Helical" evidence="8">
    <location>
        <begin position="1120"/>
        <end position="1141"/>
    </location>
</feature>
<feature type="transmembrane region" description="Helical" evidence="8">
    <location>
        <begin position="915"/>
        <end position="937"/>
    </location>
</feature>
<keyword evidence="6 8" id="KW-0472">Membrane</keyword>
<accession>A0A841ANM6</accession>
<feature type="compositionally biased region" description="Low complexity" evidence="7">
    <location>
        <begin position="121"/>
        <end position="135"/>
    </location>
</feature>
<feature type="compositionally biased region" description="Pro residues" evidence="7">
    <location>
        <begin position="520"/>
        <end position="542"/>
    </location>
</feature>
<evidence type="ECO:0000313" key="10">
    <source>
        <dbReference type="Proteomes" id="UP000536685"/>
    </source>
</evidence>
<feature type="transmembrane region" description="Helical" evidence="8">
    <location>
        <begin position="841"/>
        <end position="862"/>
    </location>
</feature>
<feature type="transmembrane region" description="Helical" evidence="8">
    <location>
        <begin position="775"/>
        <end position="801"/>
    </location>
</feature>
<feature type="transmembrane region" description="Helical" evidence="8">
    <location>
        <begin position="874"/>
        <end position="894"/>
    </location>
</feature>
<comment type="caution">
    <text evidence="9">The sequence shown here is derived from an EMBL/GenBank/DDBJ whole genome shotgun (WGS) entry which is preliminary data.</text>
</comment>
<feature type="compositionally biased region" description="Pro residues" evidence="7">
    <location>
        <begin position="69"/>
        <end position="79"/>
    </location>
</feature>
<feature type="compositionally biased region" description="Low complexity" evidence="7">
    <location>
        <begin position="607"/>
        <end position="627"/>
    </location>
</feature>
<dbReference type="AlphaFoldDB" id="A0A841ANM6"/>
<dbReference type="InterPro" id="IPR001248">
    <property type="entry name" value="Pur-cyt_permease"/>
</dbReference>
<dbReference type="PANTHER" id="PTHR31806:SF1">
    <property type="entry name" value="PURINE-CYTOSINE PERMEASE FCY2-RELATED"/>
    <property type="match status" value="1"/>
</dbReference>
<feature type="transmembrane region" description="Helical" evidence="8">
    <location>
        <begin position="813"/>
        <end position="834"/>
    </location>
</feature>
<sequence>MSTTDDARDRDPLGDPPAESDEEIFAPPRLRRSTYTPPPQYRDLIVEPEPEPVDDDEPAAFADPFTVPVEPPIEQPVAPPVETGDLPSDWAPPTSDTGSWQQAPPPSFWAPPAAPAENIFAMPAAEPAPEVPAEPSTSGDAEADESPEAATHAPWSLDDVPVVDEAVANPFSAVPDETPAAETTTDARYRPWTPPTDDSWRAATWEDLFPATPRPDADTDEAAPVDSVVPDAAPATRAPDPTVDDAPGDETAAEPAAESESESEAEPESESESESVSVSVSEVEAEAEAAPEPDAATMSDDEAAAALAMQAPPAGQPWIPQRRSLPDDVLFETLDAADQQPGGTLSAIDALENEMRLREEELQEYRDWEDSMLAVGTPEALAVIEQVRPEFSAIVIPAELEPTPTQQIAIVDAAALAAAEAEAARAADTVADAEAVASSDDTDQDSDETGPGFPHPEDVPATPVTPWEPSPLEVPAPAVPELPESPVTPELPETPPTPEIPDLPEAPLQAPDAPTTPDVPAAPEPTTAPAPFEPAPSQPTPSEPVDIVREIPLSSFAPPALVEPVVVDPTPTAGTPVLLENLFQLDDTAHEKPAEADATTEGPVEPAAPASAAFGFPPATPAASSTPDPHFDSLLSGPADEAILAEATATPSAPTAAPLDTARQDTAPVLPAEPVRLPLFSLEQSGLAPTPVEYRVGRAARLFWLWFAANSSIVGIAFGAVIFSLGMSLRQSIVAALAGVAISFIPLGLGTLAGKRSGQPTVVVSRAAFGVAGNIVPAALAVVSRVFWGAVLLWLFATSIAATVGPTGSTSGLAIVFIAIGVMVAGLVAFLGYTLLARVQLVVSIVSTLLIVGFVALTASRVDVQTALTVDDGPWILVLTGTVLVFSFVGLVWANSSSDLARYQRPGGSGGGNMLWATFGATLPTFLLIAYGALLAASDPALATALVSSPIDALTELLPTWYSIPLMVAVALSLFSAVIITVYSGAFALQGVGLRLERQWAVLFAGALIALGAAVFTVLDVDFADLFRDLATTLAVPVAAWAGIFAADTIIRNRPFHTESLLAPGGVYPRVNWINLPALVVITVIGWGLTTATAAGLGWQGYGFALAGVPLAGDLASSDLGVVVALLLGILTPLVSGIPAIRRQEAAARKI</sequence>
<feature type="compositionally biased region" description="Pro residues" evidence="7">
    <location>
        <begin position="492"/>
        <end position="501"/>
    </location>
</feature>
<dbReference type="InterPro" id="IPR026030">
    <property type="entry name" value="Pur-cyt_permease_Fcy2/21/22"/>
</dbReference>
<keyword evidence="10" id="KW-1185">Reference proteome</keyword>
<feature type="transmembrane region" description="Helical" evidence="8">
    <location>
        <begin position="733"/>
        <end position="754"/>
    </location>
</feature>
<feature type="compositionally biased region" description="Low complexity" evidence="7">
    <location>
        <begin position="173"/>
        <end position="186"/>
    </location>
</feature>
<name>A0A841ANM6_9MICO</name>
<evidence type="ECO:0000256" key="7">
    <source>
        <dbReference type="SAM" id="MobiDB-lite"/>
    </source>
</evidence>
<dbReference type="Gene3D" id="1.10.4160.10">
    <property type="entry name" value="Hydantoin permease"/>
    <property type="match status" value="1"/>
</dbReference>
<comment type="subcellular location">
    <subcellularLocation>
        <location evidence="1">Membrane</location>
        <topology evidence="1">Multi-pass membrane protein</topology>
    </subcellularLocation>
</comment>
<evidence type="ECO:0000313" key="9">
    <source>
        <dbReference type="EMBL" id="MBB5843306.1"/>
    </source>
</evidence>
<evidence type="ECO:0000256" key="5">
    <source>
        <dbReference type="ARBA" id="ARBA00022989"/>
    </source>
</evidence>
<feature type="transmembrane region" description="Helical" evidence="8">
    <location>
        <begin position="1000"/>
        <end position="1019"/>
    </location>
</feature>
<feature type="region of interest" description="Disordered" evidence="7">
    <location>
        <begin position="430"/>
        <end position="545"/>
    </location>
</feature>
<feature type="compositionally biased region" description="Acidic residues" evidence="7">
    <location>
        <begin position="242"/>
        <end position="273"/>
    </location>
</feature>
<feature type="transmembrane region" description="Helical" evidence="8">
    <location>
        <begin position="703"/>
        <end position="727"/>
    </location>
</feature>
<dbReference type="EMBL" id="JACHMJ010000001">
    <property type="protein sequence ID" value="MBB5843306.1"/>
    <property type="molecule type" value="Genomic_DNA"/>
</dbReference>
<evidence type="ECO:0000256" key="2">
    <source>
        <dbReference type="ARBA" id="ARBA00008974"/>
    </source>
</evidence>
<feature type="region of interest" description="Disordered" evidence="7">
    <location>
        <begin position="591"/>
        <end position="635"/>
    </location>
</feature>
<comment type="similarity">
    <text evidence="2">Belongs to the purine-cytosine permease (2.A.39) family.</text>
</comment>
<organism evidence="9 10">
    <name type="scientific">Conyzicola lurida</name>
    <dbReference type="NCBI Taxonomy" id="1172621"/>
    <lineage>
        <taxon>Bacteria</taxon>
        <taxon>Bacillati</taxon>
        <taxon>Actinomycetota</taxon>
        <taxon>Actinomycetes</taxon>
        <taxon>Micrococcales</taxon>
        <taxon>Microbacteriaceae</taxon>
        <taxon>Conyzicola</taxon>
    </lineage>
</organism>
<feature type="compositionally biased region" description="Low complexity" evidence="7">
    <location>
        <begin position="481"/>
        <end position="491"/>
    </location>
</feature>
<proteinExistence type="inferred from homology"/>
<evidence type="ECO:0000256" key="1">
    <source>
        <dbReference type="ARBA" id="ARBA00004141"/>
    </source>
</evidence>
<evidence type="ECO:0000256" key="4">
    <source>
        <dbReference type="ARBA" id="ARBA00022692"/>
    </source>
</evidence>
<protein>
    <submittedName>
        <fullName evidence="9">Purine-cytosine permease-like protein</fullName>
    </submittedName>
</protein>
<evidence type="ECO:0000256" key="3">
    <source>
        <dbReference type="ARBA" id="ARBA00022448"/>
    </source>
</evidence>
<dbReference type="GO" id="GO:0022857">
    <property type="term" value="F:transmembrane transporter activity"/>
    <property type="evidence" value="ECO:0007669"/>
    <property type="project" value="InterPro"/>
</dbReference>
<feature type="compositionally biased region" description="Acidic residues" evidence="7">
    <location>
        <begin position="46"/>
        <end position="58"/>
    </location>
</feature>
<feature type="transmembrane region" description="Helical" evidence="8">
    <location>
        <begin position="1072"/>
        <end position="1100"/>
    </location>
</feature>
<keyword evidence="5 8" id="KW-1133">Transmembrane helix</keyword>
<evidence type="ECO:0000256" key="6">
    <source>
        <dbReference type="ARBA" id="ARBA00023136"/>
    </source>
</evidence>
<dbReference type="RefSeq" id="WP_184235822.1">
    <property type="nucleotide sequence ID" value="NZ_JACHMJ010000001.1"/>
</dbReference>
<feature type="compositionally biased region" description="Low complexity" evidence="7">
    <location>
        <begin position="503"/>
        <end position="519"/>
    </location>
</feature>
<feature type="compositionally biased region" description="Low complexity" evidence="7">
    <location>
        <begin position="224"/>
        <end position="241"/>
    </location>
</feature>
<feature type="compositionally biased region" description="Basic and acidic residues" evidence="7">
    <location>
        <begin position="1"/>
        <end position="13"/>
    </location>
</feature>
<feature type="compositionally biased region" description="Low complexity" evidence="7">
    <location>
        <begin position="430"/>
        <end position="439"/>
    </location>
</feature>
<gene>
    <name evidence="9" type="ORF">HD599_001629</name>
</gene>
<feature type="compositionally biased region" description="Pro residues" evidence="7">
    <location>
        <begin position="466"/>
        <end position="480"/>
    </location>
</feature>
<dbReference type="PANTHER" id="PTHR31806">
    <property type="entry name" value="PURINE-CYTOSINE PERMEASE FCY2-RELATED"/>
    <property type="match status" value="1"/>
</dbReference>
<feature type="region of interest" description="Disordered" evidence="7">
    <location>
        <begin position="1"/>
        <end position="322"/>
    </location>
</feature>
<feature type="compositionally biased region" description="Low complexity" evidence="7">
    <location>
        <begin position="292"/>
        <end position="313"/>
    </location>
</feature>
<keyword evidence="4 8" id="KW-0812">Transmembrane</keyword>
<dbReference type="GO" id="GO:0005886">
    <property type="term" value="C:plasma membrane"/>
    <property type="evidence" value="ECO:0007669"/>
    <property type="project" value="TreeGrafter"/>
</dbReference>
<feature type="transmembrane region" description="Helical" evidence="8">
    <location>
        <begin position="964"/>
        <end position="988"/>
    </location>
</feature>
<feature type="compositionally biased region" description="Pro residues" evidence="7">
    <location>
        <begin position="103"/>
        <end position="114"/>
    </location>
</feature>
<reference evidence="9 10" key="1">
    <citation type="submission" date="2020-08" db="EMBL/GenBank/DDBJ databases">
        <title>Sequencing the genomes of 1000 actinobacteria strains.</title>
        <authorList>
            <person name="Klenk H.-P."/>
        </authorList>
    </citation>
    <scope>NUCLEOTIDE SEQUENCE [LARGE SCALE GENOMIC DNA]</scope>
    <source>
        <strain evidence="9 10">DSM 105784</strain>
    </source>
</reference>
<evidence type="ECO:0000256" key="8">
    <source>
        <dbReference type="SAM" id="Phobius"/>
    </source>
</evidence>
<feature type="transmembrane region" description="Helical" evidence="8">
    <location>
        <begin position="1031"/>
        <end position="1051"/>
    </location>
</feature>
<dbReference type="Pfam" id="PF02133">
    <property type="entry name" value="Transp_cyt_pur"/>
    <property type="match status" value="1"/>
</dbReference>
<keyword evidence="3" id="KW-0813">Transport</keyword>
<dbReference type="Proteomes" id="UP000536685">
    <property type="component" value="Unassembled WGS sequence"/>
</dbReference>